<dbReference type="AlphaFoldDB" id="A0A319AEU1"/>
<evidence type="ECO:0000313" key="3">
    <source>
        <dbReference type="Proteomes" id="UP000248349"/>
    </source>
</evidence>
<accession>A0A319AEU1</accession>
<proteinExistence type="predicted"/>
<gene>
    <name evidence="2" type="ORF">BP01DRAFT_378617</name>
</gene>
<dbReference type="EMBL" id="KZ821218">
    <property type="protein sequence ID" value="PYH50008.1"/>
    <property type="molecule type" value="Genomic_DNA"/>
</dbReference>
<sequence>MSSSSVRVQHPPTGTPKGVVTSPTSPSSMNFDIVRCSRCQRSMSLENESSPGVVRFGMNSYYCSRCASMYWDTRSTLSSLNFQMIDSTVSEPSLQRYHSEPPLCGLDHLSPFIGMDVPRWNSIVEKHIPRPLWVACARCDELHMNGINGMEELACSRASSNTRLYQIRLLTMKNDEFSVLLSQLLHLHYMEEEICTIIHSRFLRKIEEVHSGVLSEHRYY</sequence>
<feature type="region of interest" description="Disordered" evidence="1">
    <location>
        <begin position="1"/>
        <end position="26"/>
    </location>
</feature>
<name>A0A319AEU1_9EURO</name>
<dbReference type="GeneID" id="37078303"/>
<dbReference type="RefSeq" id="XP_025435990.1">
    <property type="nucleotide sequence ID" value="XM_025577074.1"/>
</dbReference>
<reference evidence="2 3" key="1">
    <citation type="submission" date="2016-12" db="EMBL/GenBank/DDBJ databases">
        <title>The genomes of Aspergillus section Nigri reveals drivers in fungal speciation.</title>
        <authorList>
            <consortium name="DOE Joint Genome Institute"/>
            <person name="Vesth T.C."/>
            <person name="Nybo J."/>
            <person name="Theobald S."/>
            <person name="Brandl J."/>
            <person name="Frisvad J.C."/>
            <person name="Nielsen K.F."/>
            <person name="Lyhne E.K."/>
            <person name="Kogle M.E."/>
            <person name="Kuo A."/>
            <person name="Riley R."/>
            <person name="Clum A."/>
            <person name="Nolan M."/>
            <person name="Lipzen A."/>
            <person name="Salamov A."/>
            <person name="Henrissat B."/>
            <person name="Wiebenga A."/>
            <person name="De Vries R.P."/>
            <person name="Grigoriev I.V."/>
            <person name="Mortensen U.H."/>
            <person name="Andersen M.R."/>
            <person name="Baker S.E."/>
        </authorList>
    </citation>
    <scope>NUCLEOTIDE SEQUENCE [LARGE SCALE GENOMIC DNA]</scope>
    <source>
        <strain evidence="2 3">JOP 1030-1</strain>
    </source>
</reference>
<dbReference type="OrthoDB" id="3920481at2759"/>
<dbReference type="Proteomes" id="UP000248349">
    <property type="component" value="Unassembled WGS sequence"/>
</dbReference>
<evidence type="ECO:0000256" key="1">
    <source>
        <dbReference type="SAM" id="MobiDB-lite"/>
    </source>
</evidence>
<keyword evidence="3" id="KW-1185">Reference proteome</keyword>
<organism evidence="2 3">
    <name type="scientific">Aspergillus saccharolyticus JOP 1030-1</name>
    <dbReference type="NCBI Taxonomy" id="1450539"/>
    <lineage>
        <taxon>Eukaryota</taxon>
        <taxon>Fungi</taxon>
        <taxon>Dikarya</taxon>
        <taxon>Ascomycota</taxon>
        <taxon>Pezizomycotina</taxon>
        <taxon>Eurotiomycetes</taxon>
        <taxon>Eurotiomycetidae</taxon>
        <taxon>Eurotiales</taxon>
        <taxon>Aspergillaceae</taxon>
        <taxon>Aspergillus</taxon>
        <taxon>Aspergillus subgen. Circumdati</taxon>
    </lineage>
</organism>
<evidence type="ECO:0000313" key="2">
    <source>
        <dbReference type="EMBL" id="PYH50008.1"/>
    </source>
</evidence>
<protein>
    <submittedName>
        <fullName evidence="2">Uncharacterized protein</fullName>
    </submittedName>
</protein>